<dbReference type="InterPro" id="IPR014001">
    <property type="entry name" value="Helicase_ATP-bd"/>
</dbReference>
<dbReference type="Proteomes" id="UP000465607">
    <property type="component" value="Unassembled WGS sequence"/>
</dbReference>
<evidence type="ECO:0000313" key="2">
    <source>
        <dbReference type="EMBL" id="CUP08964.1"/>
    </source>
</evidence>
<feature type="domain" description="Helicase ATP-binding" evidence="1">
    <location>
        <begin position="146"/>
        <end position="311"/>
    </location>
</feature>
<dbReference type="CDD" id="cd10439">
    <property type="entry name" value="GIY-YIG_COG3410"/>
    <property type="match status" value="1"/>
</dbReference>
<dbReference type="Gene3D" id="3.40.50.300">
    <property type="entry name" value="P-loop containing nucleotide triphosphate hydrolases"/>
    <property type="match status" value="1"/>
</dbReference>
<evidence type="ECO:0000313" key="4">
    <source>
        <dbReference type="EMBL" id="NSC77867.1"/>
    </source>
</evidence>
<evidence type="ECO:0000313" key="6">
    <source>
        <dbReference type="Proteomes" id="UP000095602"/>
    </source>
</evidence>
<evidence type="ECO:0000313" key="5">
    <source>
        <dbReference type="EMBL" id="TYL58334.1"/>
    </source>
</evidence>
<dbReference type="Proteomes" id="UP000095602">
    <property type="component" value="Unassembled WGS sequence"/>
</dbReference>
<reference evidence="4" key="6">
    <citation type="submission" date="2020-02" db="EMBL/GenBank/DDBJ databases">
        <authorList>
            <person name="Littmann E."/>
            <person name="Sorbara M."/>
        </authorList>
    </citation>
    <scope>NUCLEOTIDE SEQUENCE</scope>
    <source>
        <strain evidence="4">MSK.16.45</strain>
    </source>
</reference>
<dbReference type="AlphaFoldDB" id="A0A174KA96"/>
<dbReference type="Pfam" id="PF09848">
    <property type="entry name" value="SLFN-g3_helicase"/>
    <property type="match status" value="1"/>
</dbReference>
<organism evidence="2 6">
    <name type="scientific">Agathobacter rectalis</name>
    <dbReference type="NCBI Taxonomy" id="39491"/>
    <lineage>
        <taxon>Bacteria</taxon>
        <taxon>Bacillati</taxon>
        <taxon>Bacillota</taxon>
        <taxon>Clostridia</taxon>
        <taxon>Lachnospirales</taxon>
        <taxon>Lachnospiraceae</taxon>
        <taxon>Agathobacter</taxon>
    </lineage>
</organism>
<evidence type="ECO:0000259" key="1">
    <source>
        <dbReference type="SMART" id="SM00487"/>
    </source>
</evidence>
<sequence>MFKIIEGDFKNNKYSDEEYLDNWPMLYILENGRQAYIGESSHVKTRMTQHSSIEEKRIFDKVHFIYSKLFNQSVTFDYESKLIQYIAADELYEVTNKNKGIADKQYYQKQEYDEKFATLWRKLQREKLVKHSIEEIENSDLFKYSPYKELNDSQRQAVEDIVQKLKEGTVDKVVVNGMPGSGKTIVAVYLMKYLADSEEYAGKQIGFVVPQTSLRKTMKIIFRSIYGLSPSQVLSPSDVTKKKYDILLVDEAHRLHQYKNISYMGIFKANCEKLGLTTEADELDWILMQSKQAVLFYDSMQVVGPSGIDFERFDKKMEDSFNRRMIAYFTLITQMRVQGGNAYIDQVKDMLAGSCSSKYVSEKYDFKLYSDFSKFEKDMYAKENEVGLSRMLAGYAWPWISKNDQALKDIEIQDVKRMWNHCTEGWVHTAEAIDEVGCIHSIQGYDLNYAFVILGKDIGYDKAAGKIIVRPECYFDKNGKRTANYEELLEYITNVYYVLMTRGIKGTYLYVCDDELREYLSQYMEVEK</sequence>
<evidence type="ECO:0000313" key="8">
    <source>
        <dbReference type="Proteomes" id="UP000465607"/>
    </source>
</evidence>
<accession>A0A174KA96</accession>
<dbReference type="SMART" id="SM00487">
    <property type="entry name" value="DEXDc"/>
    <property type="match status" value="1"/>
</dbReference>
<protein>
    <submittedName>
        <fullName evidence="3">DUF2075 domain-containing protein</fullName>
    </submittedName>
    <submittedName>
        <fullName evidence="2">Primosome assembly protein PriA</fullName>
    </submittedName>
</protein>
<reference evidence="4" key="5">
    <citation type="journal article" date="2020" name="Cell Host Microbe">
        <title>Functional and Genomic Variation between Human-Derived Isolates of Lachnospiraceae Reveals Inter- and Intra-Species Diversity.</title>
        <authorList>
            <person name="Sorbara M.T."/>
            <person name="Littmann E.R."/>
            <person name="Fontana E."/>
            <person name="Moody T.U."/>
            <person name="Kohout C.E."/>
            <person name="Gjonbalaj M."/>
            <person name="Eaton V."/>
            <person name="Seok R."/>
            <person name="Leiner I.M."/>
            <person name="Pamer E.G."/>
        </authorList>
    </citation>
    <scope>NUCLEOTIDE SEQUENCE</scope>
    <source>
        <strain evidence="4">MSK.16.45</strain>
    </source>
</reference>
<reference evidence="3 8" key="2">
    <citation type="journal article" date="2019" name="Nat. Med.">
        <title>A library of human gut bacterial isolates paired with longitudinal multiomics data enables mechanistic microbiome research.</title>
        <authorList>
            <person name="Poyet M."/>
            <person name="Groussin M."/>
            <person name="Gibbons S.M."/>
            <person name="Avila-Pacheco J."/>
            <person name="Jiang X."/>
            <person name="Kearney S.M."/>
            <person name="Perrotta A.R."/>
            <person name="Berdy B."/>
            <person name="Zhao S."/>
            <person name="Lieberman T.D."/>
            <person name="Swanson P.K."/>
            <person name="Smith M."/>
            <person name="Roesemann S."/>
            <person name="Alexander J.E."/>
            <person name="Rich S.A."/>
            <person name="Livny J."/>
            <person name="Vlamakis H."/>
            <person name="Clish C."/>
            <person name="Bullock K."/>
            <person name="Deik A."/>
            <person name="Scott J."/>
            <person name="Pierce K.A."/>
            <person name="Xavier R.J."/>
            <person name="Alm E.J."/>
        </authorList>
    </citation>
    <scope>NUCLEOTIDE SEQUENCE [LARGE SCALE GENOMIC DNA]</scope>
    <source>
        <strain evidence="3 8">BIOML-A5</strain>
    </source>
</reference>
<gene>
    <name evidence="2" type="ORF">ERS852497_01843</name>
    <name evidence="5" type="ORF">FYL31_10770</name>
    <name evidence="4" type="ORF">G4312_11380</name>
    <name evidence="3" type="ORF">GKE44_07090</name>
</gene>
<dbReference type="Proteomes" id="UP000324327">
    <property type="component" value="Unassembled WGS sequence"/>
</dbReference>
<dbReference type="EMBL" id="CZAJ01000016">
    <property type="protein sequence ID" value="CUP08964.1"/>
    <property type="molecule type" value="Genomic_DNA"/>
</dbReference>
<dbReference type="EMBL" id="WKQV01000006">
    <property type="protein sequence ID" value="MSD26925.1"/>
    <property type="molecule type" value="Genomic_DNA"/>
</dbReference>
<reference evidence="5 7" key="3">
    <citation type="submission" date="2019-08" db="EMBL/GenBank/DDBJ databases">
        <authorList>
            <person name="Duncan S."/>
            <person name="Walker A."/>
        </authorList>
    </citation>
    <scope>NUCLEOTIDE SEQUENCE [LARGE SCALE GENOMIC DNA]</scope>
    <source>
        <strain evidence="5 7">T3WBe13</strain>
    </source>
</reference>
<dbReference type="EMBL" id="JAAIMP010000018">
    <property type="protein sequence ID" value="NSC77867.1"/>
    <property type="molecule type" value="Genomic_DNA"/>
</dbReference>
<evidence type="ECO:0000313" key="3">
    <source>
        <dbReference type="EMBL" id="MSD26925.1"/>
    </source>
</evidence>
<dbReference type="InterPro" id="IPR027417">
    <property type="entry name" value="P-loop_NTPase"/>
</dbReference>
<dbReference type="RefSeq" id="WP_055274070.1">
    <property type="nucleotide sequence ID" value="NZ_AP031452.1"/>
</dbReference>
<proteinExistence type="predicted"/>
<dbReference type="SUPFAM" id="SSF52540">
    <property type="entry name" value="P-loop containing nucleoside triphosphate hydrolases"/>
    <property type="match status" value="1"/>
</dbReference>
<dbReference type="Proteomes" id="UP001193756">
    <property type="component" value="Unassembled WGS sequence"/>
</dbReference>
<dbReference type="EMBL" id="VSTF01000012">
    <property type="protein sequence ID" value="TYL58334.1"/>
    <property type="molecule type" value="Genomic_DNA"/>
</dbReference>
<reference evidence="2 6" key="1">
    <citation type="submission" date="2015-09" db="EMBL/GenBank/DDBJ databases">
        <authorList>
            <consortium name="Pathogen Informatics"/>
        </authorList>
    </citation>
    <scope>NUCLEOTIDE SEQUENCE [LARGE SCALE GENOMIC DNA]</scope>
    <source>
        <strain evidence="2 6">2789STDY5834884</strain>
    </source>
</reference>
<name>A0A174KA96_9FIRM</name>
<dbReference type="InterPro" id="IPR018647">
    <property type="entry name" value="SLFN_3-like_DNA/RNA_helicase"/>
</dbReference>
<reference evidence="5 7" key="4">
    <citation type="submission" date="2019-09" db="EMBL/GenBank/DDBJ databases">
        <title>Strain-level analysis of Eubacterium rectale using genomes from metagenomes.</title>
        <authorList>
            <person name="Karcher N."/>
            <person name="Segata N."/>
        </authorList>
    </citation>
    <scope>NUCLEOTIDE SEQUENCE [LARGE SCALE GENOMIC DNA]</scope>
    <source>
        <strain evidence="5 7">T3WBe13</strain>
    </source>
</reference>
<evidence type="ECO:0000313" key="7">
    <source>
        <dbReference type="Proteomes" id="UP000324327"/>
    </source>
</evidence>